<keyword evidence="2" id="KW-0560">Oxidoreductase</keyword>
<evidence type="ECO:0000256" key="2">
    <source>
        <dbReference type="ARBA" id="ARBA00023002"/>
    </source>
</evidence>
<organism evidence="3 4">
    <name type="scientific">Mycena albidolilacea</name>
    <dbReference type="NCBI Taxonomy" id="1033008"/>
    <lineage>
        <taxon>Eukaryota</taxon>
        <taxon>Fungi</taxon>
        <taxon>Dikarya</taxon>
        <taxon>Basidiomycota</taxon>
        <taxon>Agaricomycotina</taxon>
        <taxon>Agaricomycetes</taxon>
        <taxon>Agaricomycetidae</taxon>
        <taxon>Agaricales</taxon>
        <taxon>Marasmiineae</taxon>
        <taxon>Mycenaceae</taxon>
        <taxon>Mycena</taxon>
    </lineage>
</organism>
<evidence type="ECO:0000313" key="3">
    <source>
        <dbReference type="EMBL" id="KAJ7300727.1"/>
    </source>
</evidence>
<dbReference type="InterPro" id="IPR036291">
    <property type="entry name" value="NAD(P)-bd_dom_sf"/>
</dbReference>
<dbReference type="EMBL" id="JARIHO010000154">
    <property type="protein sequence ID" value="KAJ7300727.1"/>
    <property type="molecule type" value="Genomic_DNA"/>
</dbReference>
<protein>
    <submittedName>
        <fullName evidence="3">NAD(P)-binding protein</fullName>
    </submittedName>
</protein>
<dbReference type="Pfam" id="PF13561">
    <property type="entry name" value="adh_short_C2"/>
    <property type="match status" value="1"/>
</dbReference>
<dbReference type="PANTHER" id="PTHR24321">
    <property type="entry name" value="DEHYDROGENASES, SHORT CHAIN"/>
    <property type="match status" value="1"/>
</dbReference>
<sequence length="250" mass="26454">QIKAHVEEKTGNCMKGKVCIVTGAESLKGIGAQHIYVLDKSTQNLPNLQSTVQSKYPGGKITCIAGDAADEAAIKALCARALVEEGRLDVFFANVSQIAAGHRHTVTRLQDADPDVFMRTMRINTLSPLTWSYKAAGIRSGAGPLDYSASKAAVNSLAQTGASQFANTNVRVNSICPGLTETGMTESAFEYARNRGTIGKVGQLNPLGRFAIAEVALFFASDQSSYVNGQTSAVDGGHSASLPVMPGRWM</sequence>
<reference evidence="3" key="1">
    <citation type="submission" date="2023-03" db="EMBL/GenBank/DDBJ databases">
        <title>Massive genome expansion in bonnet fungi (Mycena s.s.) driven by repeated elements and novel gene families across ecological guilds.</title>
        <authorList>
            <consortium name="Lawrence Berkeley National Laboratory"/>
            <person name="Harder C.B."/>
            <person name="Miyauchi S."/>
            <person name="Viragh M."/>
            <person name="Kuo A."/>
            <person name="Thoen E."/>
            <person name="Andreopoulos B."/>
            <person name="Lu D."/>
            <person name="Skrede I."/>
            <person name="Drula E."/>
            <person name="Henrissat B."/>
            <person name="Morin E."/>
            <person name="Kohler A."/>
            <person name="Barry K."/>
            <person name="LaButti K."/>
            <person name="Morin E."/>
            <person name="Salamov A."/>
            <person name="Lipzen A."/>
            <person name="Mereny Z."/>
            <person name="Hegedus B."/>
            <person name="Baldrian P."/>
            <person name="Stursova M."/>
            <person name="Weitz H."/>
            <person name="Taylor A."/>
            <person name="Grigoriev I.V."/>
            <person name="Nagy L.G."/>
            <person name="Martin F."/>
            <person name="Kauserud H."/>
        </authorList>
    </citation>
    <scope>NUCLEOTIDE SEQUENCE</scope>
    <source>
        <strain evidence="3">CBHHK002</strain>
    </source>
</reference>
<dbReference type="InterPro" id="IPR002347">
    <property type="entry name" value="SDR_fam"/>
</dbReference>
<comment type="similarity">
    <text evidence="1">Belongs to the short-chain dehydrogenases/reductases (SDR) family.</text>
</comment>
<keyword evidence="4" id="KW-1185">Reference proteome</keyword>
<dbReference type="CDD" id="cd05233">
    <property type="entry name" value="SDR_c"/>
    <property type="match status" value="1"/>
</dbReference>
<proteinExistence type="inferred from homology"/>
<dbReference type="SUPFAM" id="SSF51735">
    <property type="entry name" value="NAD(P)-binding Rossmann-fold domains"/>
    <property type="match status" value="1"/>
</dbReference>
<accession>A0AAD6YXJ1</accession>
<dbReference type="AlphaFoldDB" id="A0AAD6YXJ1"/>
<comment type="caution">
    <text evidence="3">The sequence shown here is derived from an EMBL/GenBank/DDBJ whole genome shotgun (WGS) entry which is preliminary data.</text>
</comment>
<feature type="non-terminal residue" evidence="3">
    <location>
        <position position="250"/>
    </location>
</feature>
<evidence type="ECO:0000256" key="1">
    <source>
        <dbReference type="ARBA" id="ARBA00006484"/>
    </source>
</evidence>
<dbReference type="PRINTS" id="PR00081">
    <property type="entry name" value="GDHRDH"/>
</dbReference>
<dbReference type="PANTHER" id="PTHR24321:SF8">
    <property type="entry name" value="ESTRADIOL 17-BETA-DEHYDROGENASE 8-RELATED"/>
    <property type="match status" value="1"/>
</dbReference>
<evidence type="ECO:0000313" key="4">
    <source>
        <dbReference type="Proteomes" id="UP001218218"/>
    </source>
</evidence>
<dbReference type="GO" id="GO:0016491">
    <property type="term" value="F:oxidoreductase activity"/>
    <property type="evidence" value="ECO:0007669"/>
    <property type="project" value="UniProtKB-KW"/>
</dbReference>
<gene>
    <name evidence="3" type="ORF">DFH08DRAFT_908012</name>
</gene>
<name>A0AAD6YXJ1_9AGAR</name>
<dbReference type="Proteomes" id="UP001218218">
    <property type="component" value="Unassembled WGS sequence"/>
</dbReference>
<dbReference type="Gene3D" id="3.40.50.720">
    <property type="entry name" value="NAD(P)-binding Rossmann-like Domain"/>
    <property type="match status" value="2"/>
</dbReference>